<reference evidence="2" key="1">
    <citation type="submission" date="2022-10" db="EMBL/GenBank/DDBJ databases">
        <title>The complete genomes of actinobacterial strains from the NBC collection.</title>
        <authorList>
            <person name="Joergensen T.S."/>
            <person name="Alvarez Arevalo M."/>
            <person name="Sterndorff E.B."/>
            <person name="Faurdal D."/>
            <person name="Vuksanovic O."/>
            <person name="Mourched A.-S."/>
            <person name="Charusanti P."/>
            <person name="Shaw S."/>
            <person name="Blin K."/>
            <person name="Weber T."/>
        </authorList>
    </citation>
    <scope>NUCLEOTIDE SEQUENCE</scope>
    <source>
        <strain evidence="2">NBC_00256</strain>
    </source>
</reference>
<sequence>MLPDIARAARTITIDAPRVALALLDRDRARLAVVGPFATLDAADAWQPTAHRQPPADRLLLPMHAPDSPY</sequence>
<keyword evidence="3" id="KW-1185">Reference proteome</keyword>
<dbReference type="Proteomes" id="UP001432190">
    <property type="component" value="Chromosome"/>
</dbReference>
<proteinExistence type="predicted"/>
<gene>
    <name evidence="2" type="ORF">OG994_25930</name>
</gene>
<accession>A0ABZ1S6G6</accession>
<name>A0ABZ1S6G6_9ACTN</name>
<feature type="region of interest" description="Disordered" evidence="1">
    <location>
        <begin position="48"/>
        <end position="70"/>
    </location>
</feature>
<protein>
    <submittedName>
        <fullName evidence="2">Uncharacterized protein</fullName>
    </submittedName>
</protein>
<evidence type="ECO:0000313" key="3">
    <source>
        <dbReference type="Proteomes" id="UP001432190"/>
    </source>
</evidence>
<dbReference type="EMBL" id="CP108084">
    <property type="protein sequence ID" value="WUP48972.1"/>
    <property type="molecule type" value="Genomic_DNA"/>
</dbReference>
<organism evidence="2 3">
    <name type="scientific">Micromonospora globbae</name>
    <dbReference type="NCBI Taxonomy" id="1894969"/>
    <lineage>
        <taxon>Bacteria</taxon>
        <taxon>Bacillati</taxon>
        <taxon>Actinomycetota</taxon>
        <taxon>Actinomycetes</taxon>
        <taxon>Micromonosporales</taxon>
        <taxon>Micromonosporaceae</taxon>
        <taxon>Micromonospora</taxon>
    </lineage>
</organism>
<dbReference type="RefSeq" id="WP_328851274.1">
    <property type="nucleotide sequence ID" value="NZ_CP108084.1"/>
</dbReference>
<evidence type="ECO:0000256" key="1">
    <source>
        <dbReference type="SAM" id="MobiDB-lite"/>
    </source>
</evidence>
<evidence type="ECO:0000313" key="2">
    <source>
        <dbReference type="EMBL" id="WUP48972.1"/>
    </source>
</evidence>